<reference evidence="4" key="1">
    <citation type="submission" date="2022-08" db="UniProtKB">
        <authorList>
            <consortium name="EnsemblMetazoa"/>
        </authorList>
    </citation>
    <scope>IDENTIFICATION</scope>
    <source>
        <strain evidence="4">05x7-T-G4-1.051#20</strain>
    </source>
</reference>
<feature type="domain" description="Homeobox" evidence="3">
    <location>
        <begin position="6"/>
        <end position="66"/>
    </location>
</feature>
<feature type="DNA-binding region" description="Homeobox" evidence="1">
    <location>
        <begin position="8"/>
        <end position="67"/>
    </location>
</feature>
<name>A0A8W8L259_MAGGI</name>
<dbReference type="Proteomes" id="UP000005408">
    <property type="component" value="Unassembled WGS sequence"/>
</dbReference>
<accession>A0A8W8L259</accession>
<dbReference type="InterPro" id="IPR001356">
    <property type="entry name" value="HD"/>
</dbReference>
<evidence type="ECO:0000313" key="4">
    <source>
        <dbReference type="EnsemblMetazoa" id="G25574.1:cds"/>
    </source>
</evidence>
<keyword evidence="1 2" id="KW-0539">Nucleus</keyword>
<comment type="subcellular location">
    <subcellularLocation>
        <location evidence="1 2">Nucleus</location>
    </subcellularLocation>
</comment>
<dbReference type="EnsemblMetazoa" id="G25574.1">
    <property type="protein sequence ID" value="G25574.1:cds"/>
    <property type="gene ID" value="G25574"/>
</dbReference>
<keyword evidence="1 2" id="KW-0371">Homeobox</keyword>
<proteinExistence type="predicted"/>
<dbReference type="SMART" id="SM00389">
    <property type="entry name" value="HOX"/>
    <property type="match status" value="1"/>
</dbReference>
<keyword evidence="1 2" id="KW-0238">DNA-binding</keyword>
<organism evidence="4 5">
    <name type="scientific">Magallana gigas</name>
    <name type="common">Pacific oyster</name>
    <name type="synonym">Crassostrea gigas</name>
    <dbReference type="NCBI Taxonomy" id="29159"/>
    <lineage>
        <taxon>Eukaryota</taxon>
        <taxon>Metazoa</taxon>
        <taxon>Spiralia</taxon>
        <taxon>Lophotrochozoa</taxon>
        <taxon>Mollusca</taxon>
        <taxon>Bivalvia</taxon>
        <taxon>Autobranchia</taxon>
        <taxon>Pteriomorphia</taxon>
        <taxon>Ostreida</taxon>
        <taxon>Ostreoidea</taxon>
        <taxon>Ostreidae</taxon>
        <taxon>Magallana</taxon>
    </lineage>
</organism>
<dbReference type="Pfam" id="PF00046">
    <property type="entry name" value="Homeodomain"/>
    <property type="match status" value="1"/>
</dbReference>
<dbReference type="SUPFAM" id="SSF46689">
    <property type="entry name" value="Homeodomain-like"/>
    <property type="match status" value="1"/>
</dbReference>
<dbReference type="AlphaFoldDB" id="A0A8W8L259"/>
<dbReference type="GO" id="GO:0005634">
    <property type="term" value="C:nucleus"/>
    <property type="evidence" value="ECO:0007669"/>
    <property type="project" value="UniProtKB-SubCell"/>
</dbReference>
<sequence length="256" mass="29240">MADKENRASGRYSTFSMFALDILKEFYHINGFPTKSERTKICEIIGETEKRVQNWFKGQRKVDRRRNREVAKGDTSEFLVELEKTQSVFQLCKTSQKRKRDLEEAELQGISTSNEGPPHTVRETLRVLKEEPRLTPSVWPHPSLAFSVPTFDPVPYGFPALTSALPMSMTASKTPKKDVSFIPTLTESSSVKNSLRIKNPFEEDPTPTKKRRKLSNDVTRFVHSVDTVMEDILNGTSPLLPRIDSFLWGTDGPRFM</sequence>
<evidence type="ECO:0000313" key="5">
    <source>
        <dbReference type="Proteomes" id="UP000005408"/>
    </source>
</evidence>
<evidence type="ECO:0000259" key="3">
    <source>
        <dbReference type="PROSITE" id="PS50071"/>
    </source>
</evidence>
<dbReference type="PROSITE" id="PS50071">
    <property type="entry name" value="HOMEOBOX_2"/>
    <property type="match status" value="1"/>
</dbReference>
<dbReference type="InterPro" id="IPR009057">
    <property type="entry name" value="Homeodomain-like_sf"/>
</dbReference>
<evidence type="ECO:0000256" key="1">
    <source>
        <dbReference type="PROSITE-ProRule" id="PRU00108"/>
    </source>
</evidence>
<dbReference type="Gene3D" id="1.10.10.60">
    <property type="entry name" value="Homeodomain-like"/>
    <property type="match status" value="1"/>
</dbReference>
<dbReference type="OMA" id="FYHINGF"/>
<keyword evidence="5" id="KW-1185">Reference proteome</keyword>
<dbReference type="OrthoDB" id="10471149at2759"/>
<protein>
    <recommendedName>
        <fullName evidence="3">Homeobox domain-containing protein</fullName>
    </recommendedName>
</protein>
<dbReference type="GO" id="GO:0003677">
    <property type="term" value="F:DNA binding"/>
    <property type="evidence" value="ECO:0007669"/>
    <property type="project" value="UniProtKB-UniRule"/>
</dbReference>
<evidence type="ECO:0000256" key="2">
    <source>
        <dbReference type="RuleBase" id="RU000682"/>
    </source>
</evidence>
<dbReference type="CDD" id="cd00086">
    <property type="entry name" value="homeodomain"/>
    <property type="match status" value="1"/>
</dbReference>